<accession>A0ABU2A3K2</accession>
<feature type="signal peptide" evidence="2">
    <location>
        <begin position="1"/>
        <end position="22"/>
    </location>
</feature>
<dbReference type="RefSeq" id="WP_310325265.1">
    <property type="nucleotide sequence ID" value="NZ_JAVDXV010000001.1"/>
</dbReference>
<keyword evidence="4" id="KW-1185">Reference proteome</keyword>
<evidence type="ECO:0000256" key="2">
    <source>
        <dbReference type="SAM" id="SignalP"/>
    </source>
</evidence>
<gene>
    <name evidence="3" type="ORF">J2X21_000853</name>
</gene>
<keyword evidence="2" id="KW-0732">Signal</keyword>
<proteinExistence type="predicted"/>
<dbReference type="EMBL" id="JAVDXV010000001">
    <property type="protein sequence ID" value="MDR7331741.1"/>
    <property type="molecule type" value="Genomic_DNA"/>
</dbReference>
<sequence>MSNATLAGLATVLLAAHAIANGAPTKQLEIKGLHLGMPESAARQIDNLPSTTVAGVRSANAEGPALSLKFGDGRLESVLFVFKSDDFGKVRDALKAKYPGLQCTKYRLAYKESSWRTRSVDHEECSLVLGEAALMLHQHGSQVFRSELALVSKRAYGERAAARKKALDEAESKKRDRARPKTDDL</sequence>
<comment type="caution">
    <text evidence="3">The sequence shown here is derived from an EMBL/GenBank/DDBJ whole genome shotgun (WGS) entry which is preliminary data.</text>
</comment>
<evidence type="ECO:0000313" key="4">
    <source>
        <dbReference type="Proteomes" id="UP001180825"/>
    </source>
</evidence>
<name>A0ABU2A3K2_9BURK</name>
<evidence type="ECO:0000256" key="1">
    <source>
        <dbReference type="SAM" id="MobiDB-lite"/>
    </source>
</evidence>
<dbReference type="Proteomes" id="UP001180825">
    <property type="component" value="Unassembled WGS sequence"/>
</dbReference>
<evidence type="ECO:0000313" key="3">
    <source>
        <dbReference type="EMBL" id="MDR7331741.1"/>
    </source>
</evidence>
<reference evidence="3 4" key="1">
    <citation type="submission" date="2023-07" db="EMBL/GenBank/DDBJ databases">
        <title>Sorghum-associated microbial communities from plants grown in Nebraska, USA.</title>
        <authorList>
            <person name="Schachtman D."/>
        </authorList>
    </citation>
    <scope>NUCLEOTIDE SEQUENCE [LARGE SCALE GENOMIC DNA]</scope>
    <source>
        <strain evidence="3 4">BE316</strain>
    </source>
</reference>
<organism evidence="3 4">
    <name type="scientific">Roseateles asaccharophilus</name>
    <dbReference type="NCBI Taxonomy" id="582607"/>
    <lineage>
        <taxon>Bacteria</taxon>
        <taxon>Pseudomonadati</taxon>
        <taxon>Pseudomonadota</taxon>
        <taxon>Betaproteobacteria</taxon>
        <taxon>Burkholderiales</taxon>
        <taxon>Sphaerotilaceae</taxon>
        <taxon>Roseateles</taxon>
    </lineage>
</organism>
<feature type="chain" id="PRO_5045607025" evidence="2">
    <location>
        <begin position="23"/>
        <end position="185"/>
    </location>
</feature>
<feature type="region of interest" description="Disordered" evidence="1">
    <location>
        <begin position="166"/>
        <end position="185"/>
    </location>
</feature>
<protein>
    <submittedName>
        <fullName evidence="3">Uncharacterized protein</fullName>
    </submittedName>
</protein>